<dbReference type="STRING" id="388413.ALPR1_09455"/>
<evidence type="ECO:0000259" key="1">
    <source>
        <dbReference type="Pfam" id="PF00535"/>
    </source>
</evidence>
<accession>A3HRG2</accession>
<dbReference type="AlphaFoldDB" id="A3HRG2"/>
<evidence type="ECO:0000313" key="3">
    <source>
        <dbReference type="Proteomes" id="UP000003919"/>
    </source>
</evidence>
<comment type="caution">
    <text evidence="2">The sequence shown here is derived from an EMBL/GenBank/DDBJ whole genome shotgun (WGS) entry which is preliminary data.</text>
</comment>
<dbReference type="GO" id="GO:0016758">
    <property type="term" value="F:hexosyltransferase activity"/>
    <property type="evidence" value="ECO:0007669"/>
    <property type="project" value="UniProtKB-ARBA"/>
</dbReference>
<organism evidence="2 3">
    <name type="scientific">Algoriphagus machipongonensis</name>
    <dbReference type="NCBI Taxonomy" id="388413"/>
    <lineage>
        <taxon>Bacteria</taxon>
        <taxon>Pseudomonadati</taxon>
        <taxon>Bacteroidota</taxon>
        <taxon>Cytophagia</taxon>
        <taxon>Cytophagales</taxon>
        <taxon>Cyclobacteriaceae</taxon>
        <taxon>Algoriphagus</taxon>
    </lineage>
</organism>
<dbReference type="PANTHER" id="PTHR22916">
    <property type="entry name" value="GLYCOSYLTRANSFERASE"/>
    <property type="match status" value="1"/>
</dbReference>
<dbReference type="InterPro" id="IPR029044">
    <property type="entry name" value="Nucleotide-diphossugar_trans"/>
</dbReference>
<dbReference type="Proteomes" id="UP000003919">
    <property type="component" value="Chromosome"/>
</dbReference>
<sequence length="282" mass="32871">MVSAVVPVFNAEKTLKKSVESLLIQPEINEIFLVDDGSKDKSYSICLELADKYDLITVLHHPGKSNKGAPATRNLGLAHCKNKWIQFQDADDELLPGKIKKQLEYLDEESSFLVGTFLFQKDGKREFQNYLTDPWSGLLGIKFGITISNLWNGDLIKQIGGWRENLPNMQEYYLMFDLLRINSKVSYCPEALAVMKFRNNSITNAKNNKKAKQDNYFKYRKKVREYLESCNEFSLVRRHYYHISTGNNLSYHKPPFEVKINRLYYNLYKKMKEFKSVITYPS</sequence>
<dbReference type="RefSeq" id="WP_008200098.1">
    <property type="nucleotide sequence ID" value="NZ_CM001023.1"/>
</dbReference>
<keyword evidence="3" id="KW-1185">Reference proteome</keyword>
<dbReference type="CDD" id="cd00761">
    <property type="entry name" value="Glyco_tranf_GTA_type"/>
    <property type="match status" value="1"/>
</dbReference>
<dbReference type="EMBL" id="AAXU02000001">
    <property type="protein sequence ID" value="EAZ82430.1"/>
    <property type="molecule type" value="Genomic_DNA"/>
</dbReference>
<dbReference type="InterPro" id="IPR001173">
    <property type="entry name" value="Glyco_trans_2-like"/>
</dbReference>
<gene>
    <name evidence="2" type="ORF">ALPR1_09455</name>
</gene>
<name>A3HRG2_9BACT</name>
<dbReference type="OrthoDB" id="927791at2"/>
<dbReference type="PANTHER" id="PTHR22916:SF3">
    <property type="entry name" value="UDP-GLCNAC:BETAGAL BETA-1,3-N-ACETYLGLUCOSAMINYLTRANSFERASE-LIKE PROTEIN 1"/>
    <property type="match status" value="1"/>
</dbReference>
<dbReference type="EMBL" id="CM001023">
    <property type="protein sequence ID" value="EAZ82430.1"/>
    <property type="molecule type" value="Genomic_DNA"/>
</dbReference>
<proteinExistence type="predicted"/>
<keyword evidence="2" id="KW-0808">Transferase</keyword>
<dbReference type="Gene3D" id="3.90.550.10">
    <property type="entry name" value="Spore Coat Polysaccharide Biosynthesis Protein SpsA, Chain A"/>
    <property type="match status" value="1"/>
</dbReference>
<reference evidence="2 3" key="1">
    <citation type="journal article" date="2011" name="J. Bacteriol.">
        <title>Complete genome sequence of Algoriphagus sp. PR1, bacterial prey of a colony-forming choanoflagellate.</title>
        <authorList>
            <person name="Alegado R.A."/>
            <person name="Ferriera S."/>
            <person name="Nusbaum C."/>
            <person name="Young S.K."/>
            <person name="Zeng Q."/>
            <person name="Imamovic A."/>
            <person name="Fairclough S.R."/>
            <person name="King N."/>
        </authorList>
    </citation>
    <scope>NUCLEOTIDE SEQUENCE [LARGE SCALE GENOMIC DNA]</scope>
    <source>
        <strain evidence="2 3">PR1</strain>
    </source>
</reference>
<dbReference type="Pfam" id="PF00535">
    <property type="entry name" value="Glycos_transf_2"/>
    <property type="match status" value="1"/>
</dbReference>
<evidence type="ECO:0000313" key="2">
    <source>
        <dbReference type="EMBL" id="EAZ82430.1"/>
    </source>
</evidence>
<dbReference type="SUPFAM" id="SSF53448">
    <property type="entry name" value="Nucleotide-diphospho-sugar transferases"/>
    <property type="match status" value="1"/>
</dbReference>
<feature type="domain" description="Glycosyltransferase 2-like" evidence="1">
    <location>
        <begin position="3"/>
        <end position="132"/>
    </location>
</feature>
<dbReference type="HOGENOM" id="CLU_025996_0_5_10"/>
<dbReference type="eggNOG" id="COG1215">
    <property type="taxonomic scope" value="Bacteria"/>
</dbReference>
<protein>
    <submittedName>
        <fullName evidence="2">Glycosyl transferase, group 2 family</fullName>
    </submittedName>
</protein>